<dbReference type="SUPFAM" id="SSF81338">
    <property type="entry name" value="Aquaporin-like"/>
    <property type="match status" value="1"/>
</dbReference>
<dbReference type="PRINTS" id="PR00783">
    <property type="entry name" value="MINTRINSICP"/>
</dbReference>
<evidence type="ECO:0000313" key="10">
    <source>
        <dbReference type="EMBL" id="VDN53562.1"/>
    </source>
</evidence>
<comment type="subcellular location">
    <subcellularLocation>
        <location evidence="1">Membrane</location>
        <topology evidence="1">Multi-pass membrane protein</topology>
    </subcellularLocation>
</comment>
<comment type="function">
    <text evidence="7">Aquaglyceroporin that may modulate the water content and osmolytes during anhydrobiosis.</text>
</comment>
<evidence type="ECO:0000256" key="7">
    <source>
        <dbReference type="ARBA" id="ARBA00045280"/>
    </source>
</evidence>
<keyword evidence="4 8" id="KW-0812">Transmembrane</keyword>
<dbReference type="CDD" id="cd00333">
    <property type="entry name" value="MIP"/>
    <property type="match status" value="1"/>
</dbReference>
<comment type="similarity">
    <text evidence="2 8">Belongs to the MIP/aquaporin (TC 1.A.8) family.</text>
</comment>
<keyword evidence="3 8" id="KW-0813">Transport</keyword>
<evidence type="ECO:0000313" key="11">
    <source>
        <dbReference type="Proteomes" id="UP000038040"/>
    </source>
</evidence>
<evidence type="ECO:0000256" key="2">
    <source>
        <dbReference type="ARBA" id="ARBA00006175"/>
    </source>
</evidence>
<dbReference type="Proteomes" id="UP000274756">
    <property type="component" value="Unassembled WGS sequence"/>
</dbReference>
<dbReference type="GO" id="GO:0015250">
    <property type="term" value="F:water channel activity"/>
    <property type="evidence" value="ECO:0007669"/>
    <property type="project" value="TreeGrafter"/>
</dbReference>
<dbReference type="InterPro" id="IPR000425">
    <property type="entry name" value="MIP"/>
</dbReference>
<sequence>METWRETFVERIRIENTIIRECLAEFIGTFFFVFIGTSANVQFTLNDGDKTSAQIAWGIGFAFAIYLATTASGGHINPAISLTALMFGDISLLQFLLYLPVQFIGAFIGAAFAYLTHLDNIASYLRRHNDDEITIAGLFTTFPAAQMSYFGSIIDQIVGTIILSGMIYLITDRRQRISKSIQPILIGGVMSMIAMTFGANCGFAINPARDFGPRVFLLIIGYGWQLFSYRYYYFWIPVVAPLIGAPIGAILYKIFVGIHGLDEQLDITGGPPYPRNDDKEYRVSR</sequence>
<evidence type="ECO:0000313" key="13">
    <source>
        <dbReference type="WBParaSite" id="DME_0000999501-mRNA-1"/>
    </source>
</evidence>
<keyword evidence="6 9" id="KW-0472">Membrane</keyword>
<name>A0A0N4UPU2_DRAME</name>
<keyword evidence="5 9" id="KW-1133">Transmembrane helix</keyword>
<evidence type="ECO:0000256" key="3">
    <source>
        <dbReference type="ARBA" id="ARBA00022448"/>
    </source>
</evidence>
<dbReference type="PANTHER" id="PTHR43829:SF4">
    <property type="entry name" value="AQUAPORIN-9"/>
    <property type="match status" value="1"/>
</dbReference>
<feature type="transmembrane region" description="Helical" evidence="9">
    <location>
        <begin position="183"/>
        <end position="205"/>
    </location>
</feature>
<dbReference type="AlphaFoldDB" id="A0A0N4UPU2"/>
<dbReference type="InterPro" id="IPR023271">
    <property type="entry name" value="Aquaporin-like"/>
</dbReference>
<feature type="transmembrane region" description="Helical" evidence="9">
    <location>
        <begin position="95"/>
        <end position="115"/>
    </location>
</feature>
<dbReference type="Pfam" id="PF00230">
    <property type="entry name" value="MIP"/>
    <property type="match status" value="1"/>
</dbReference>
<evidence type="ECO:0000256" key="8">
    <source>
        <dbReference type="RuleBase" id="RU000477"/>
    </source>
</evidence>
<dbReference type="GO" id="GO:0015254">
    <property type="term" value="F:glycerol channel activity"/>
    <property type="evidence" value="ECO:0007669"/>
    <property type="project" value="TreeGrafter"/>
</dbReference>
<dbReference type="OrthoDB" id="3222at2759"/>
<protein>
    <submittedName>
        <fullName evidence="13">Aquaporin-9</fullName>
    </submittedName>
</protein>
<dbReference type="Proteomes" id="UP000038040">
    <property type="component" value="Unplaced"/>
</dbReference>
<reference evidence="10 12" key="2">
    <citation type="submission" date="2018-11" db="EMBL/GenBank/DDBJ databases">
        <authorList>
            <consortium name="Pathogen Informatics"/>
        </authorList>
    </citation>
    <scope>NUCLEOTIDE SEQUENCE [LARGE SCALE GENOMIC DNA]</scope>
</reference>
<evidence type="ECO:0000256" key="1">
    <source>
        <dbReference type="ARBA" id="ARBA00004141"/>
    </source>
</evidence>
<feature type="transmembrane region" description="Helical" evidence="9">
    <location>
        <begin position="234"/>
        <end position="255"/>
    </location>
</feature>
<dbReference type="GO" id="GO:0016323">
    <property type="term" value="C:basolateral plasma membrane"/>
    <property type="evidence" value="ECO:0007669"/>
    <property type="project" value="TreeGrafter"/>
</dbReference>
<reference evidence="13" key="1">
    <citation type="submission" date="2017-02" db="UniProtKB">
        <authorList>
            <consortium name="WormBaseParasite"/>
        </authorList>
    </citation>
    <scope>IDENTIFICATION</scope>
</reference>
<dbReference type="PROSITE" id="PS00221">
    <property type="entry name" value="MIP"/>
    <property type="match status" value="1"/>
</dbReference>
<evidence type="ECO:0000256" key="9">
    <source>
        <dbReference type="SAM" id="Phobius"/>
    </source>
</evidence>
<proteinExistence type="inferred from homology"/>
<evidence type="ECO:0000256" key="4">
    <source>
        <dbReference type="ARBA" id="ARBA00022692"/>
    </source>
</evidence>
<dbReference type="InterPro" id="IPR050363">
    <property type="entry name" value="MIP/Aquaporin"/>
</dbReference>
<gene>
    <name evidence="10" type="ORF">DME_LOCUS3535</name>
</gene>
<dbReference type="PANTHER" id="PTHR43829">
    <property type="entry name" value="AQUAPORIN OR AQUAGLYCEROPORIN RELATED"/>
    <property type="match status" value="1"/>
</dbReference>
<dbReference type="STRING" id="318479.A0A0N4UPU2"/>
<organism evidence="11 13">
    <name type="scientific">Dracunculus medinensis</name>
    <name type="common">Guinea worm</name>
    <dbReference type="NCBI Taxonomy" id="318479"/>
    <lineage>
        <taxon>Eukaryota</taxon>
        <taxon>Metazoa</taxon>
        <taxon>Ecdysozoa</taxon>
        <taxon>Nematoda</taxon>
        <taxon>Chromadorea</taxon>
        <taxon>Rhabditida</taxon>
        <taxon>Spirurina</taxon>
        <taxon>Dracunculoidea</taxon>
        <taxon>Dracunculidae</taxon>
        <taxon>Dracunculus</taxon>
    </lineage>
</organism>
<feature type="transmembrane region" description="Helical" evidence="9">
    <location>
        <begin position="149"/>
        <end position="171"/>
    </location>
</feature>
<evidence type="ECO:0000256" key="5">
    <source>
        <dbReference type="ARBA" id="ARBA00022989"/>
    </source>
</evidence>
<accession>A0A0N4UPU2</accession>
<dbReference type="WBParaSite" id="DME_0000999501-mRNA-1">
    <property type="protein sequence ID" value="DME_0000999501-mRNA-1"/>
    <property type="gene ID" value="DME_0000999501"/>
</dbReference>
<dbReference type="InterPro" id="IPR022357">
    <property type="entry name" value="MIP_CS"/>
</dbReference>
<feature type="transmembrane region" description="Helical" evidence="9">
    <location>
        <begin position="55"/>
        <end position="74"/>
    </location>
</feature>
<dbReference type="Gene3D" id="1.20.1080.10">
    <property type="entry name" value="Glycerol uptake facilitator protein"/>
    <property type="match status" value="1"/>
</dbReference>
<evidence type="ECO:0000313" key="12">
    <source>
        <dbReference type="Proteomes" id="UP000274756"/>
    </source>
</evidence>
<keyword evidence="12" id="KW-1185">Reference proteome</keyword>
<dbReference type="EMBL" id="UYYG01000145">
    <property type="protein sequence ID" value="VDN53562.1"/>
    <property type="molecule type" value="Genomic_DNA"/>
</dbReference>
<feature type="transmembrane region" description="Helical" evidence="9">
    <location>
        <begin position="21"/>
        <end position="43"/>
    </location>
</feature>
<evidence type="ECO:0000256" key="6">
    <source>
        <dbReference type="ARBA" id="ARBA00023136"/>
    </source>
</evidence>